<dbReference type="RefSeq" id="WP_087018279.1">
    <property type="nucleotide sequence ID" value="NZ_NHOC01000004.1"/>
</dbReference>
<keyword evidence="2" id="KW-1185">Reference proteome</keyword>
<evidence type="ECO:0000313" key="1">
    <source>
        <dbReference type="EMBL" id="OUM20899.1"/>
    </source>
</evidence>
<accession>A0A252F553</accession>
<dbReference type="SUPFAM" id="SSF81593">
    <property type="entry name" value="Nucleotidyltransferase substrate binding subunit/domain"/>
    <property type="match status" value="1"/>
</dbReference>
<keyword evidence="1" id="KW-0808">Transferase</keyword>
<evidence type="ECO:0000313" key="2">
    <source>
        <dbReference type="Proteomes" id="UP000194903"/>
    </source>
</evidence>
<dbReference type="Proteomes" id="UP000194903">
    <property type="component" value="Unassembled WGS sequence"/>
</dbReference>
<dbReference type="OrthoDB" id="9810452at2"/>
<comment type="caution">
    <text evidence="1">The sequence shown here is derived from an EMBL/GenBank/DDBJ whole genome shotgun (WGS) entry which is preliminary data.</text>
</comment>
<reference evidence="1 2" key="1">
    <citation type="submission" date="2017-05" db="EMBL/GenBank/DDBJ databases">
        <title>Butyricicoccus porcorum sp. nov. a butyrate-producing bacterium from the swine intestinal tract.</title>
        <authorList>
            <person name="Trachsel J."/>
            <person name="Humphrey S."/>
            <person name="Allen H.K."/>
        </authorList>
    </citation>
    <scope>NUCLEOTIDE SEQUENCE [LARGE SCALE GENOMIC DNA]</scope>
    <source>
        <strain evidence="1">BB10</strain>
    </source>
</reference>
<gene>
    <name evidence="1" type="ORF">CBW42_04745</name>
</gene>
<name>A0A252F553_9FIRM</name>
<dbReference type="Pfam" id="PF08780">
    <property type="entry name" value="NTase_sub_bind"/>
    <property type="match status" value="1"/>
</dbReference>
<dbReference type="NCBIfam" id="TIGR01987">
    <property type="entry name" value="HI0074"/>
    <property type="match status" value="1"/>
</dbReference>
<sequence>MKKFEHYCSNLNVLSRAGQEDLTNEFIIGGIIDKFHIQFELGWKVLKELLKYEGRQEGNTGSPREILKAAYSIYGFLDEEIWLSMLKSRNSMTNIYDGIEAQKLVHVILDSYIPEFIRLRDNLQKRYPSLVETL</sequence>
<proteinExistence type="predicted"/>
<dbReference type="AlphaFoldDB" id="A0A252F553"/>
<dbReference type="EMBL" id="NHOC01000004">
    <property type="protein sequence ID" value="OUM20899.1"/>
    <property type="molecule type" value="Genomic_DNA"/>
</dbReference>
<dbReference type="Gene3D" id="1.20.120.330">
    <property type="entry name" value="Nucleotidyltransferases domain 2"/>
    <property type="match status" value="1"/>
</dbReference>
<protein>
    <submittedName>
        <fullName evidence="1">Nucleotidyltransferase</fullName>
    </submittedName>
</protein>
<organism evidence="1 2">
    <name type="scientific">Butyricicoccus porcorum</name>
    <dbReference type="NCBI Taxonomy" id="1945634"/>
    <lineage>
        <taxon>Bacteria</taxon>
        <taxon>Bacillati</taxon>
        <taxon>Bacillota</taxon>
        <taxon>Clostridia</taxon>
        <taxon>Eubacteriales</taxon>
        <taxon>Butyricicoccaceae</taxon>
        <taxon>Butyricicoccus</taxon>
    </lineage>
</organism>
<dbReference type="InterPro" id="IPR010235">
    <property type="entry name" value="HepT"/>
</dbReference>
<dbReference type="GO" id="GO:0016740">
    <property type="term" value="F:transferase activity"/>
    <property type="evidence" value="ECO:0007669"/>
    <property type="project" value="UniProtKB-KW"/>
</dbReference>